<dbReference type="PROSITE" id="PS00941">
    <property type="entry name" value="CARBOXYLESTERASE_B_2"/>
    <property type="match status" value="1"/>
</dbReference>
<evidence type="ECO:0000313" key="9">
    <source>
        <dbReference type="Proteomes" id="UP001162162"/>
    </source>
</evidence>
<sequence length="337" mass="37043">MLLFGIFLTCFSYVLADDPIITLPDGQIRGIAATTDRNKVPFYAYLGIPFAAPPVGNLRFQPPQSPEKWDGIFDAKTNSKICYQVAREIKGETEDCLYINVYTPELIYLSFYYIYGGAFIHGYAMIGLQRPEFMLEQNIVLVTVNYRVGPFGFLSTGDTVIPGNMGLKDQQFGLKWVQQNIHLFGGDPNQVTIMGQSAGGASVTYQILSPSSAGLFRAAISESASALCDWAYQRNARDVAYGIAAEIDSSFTSDRSSEDLLQFLQSVDASAIDNNSDTYKAFAPVIEVAHDGAMITESMYEAVANGRINKVPLLIGINSEEEISLAASKYYTYVLNC</sequence>
<keyword evidence="9" id="KW-1185">Reference proteome</keyword>
<feature type="signal peptide" evidence="6">
    <location>
        <begin position="1"/>
        <end position="16"/>
    </location>
</feature>
<dbReference type="SUPFAM" id="SSF53474">
    <property type="entry name" value="alpha/beta-Hydrolases"/>
    <property type="match status" value="1"/>
</dbReference>
<keyword evidence="6" id="KW-0732">Signal</keyword>
<keyword evidence="3 6" id="KW-0378">Hydrolase</keyword>
<evidence type="ECO:0000256" key="1">
    <source>
        <dbReference type="ARBA" id="ARBA00005964"/>
    </source>
</evidence>
<proteinExistence type="inferred from homology"/>
<evidence type="ECO:0000256" key="4">
    <source>
        <dbReference type="ARBA" id="ARBA00023157"/>
    </source>
</evidence>
<organism evidence="8 9">
    <name type="scientific">Aromia moschata</name>
    <dbReference type="NCBI Taxonomy" id="1265417"/>
    <lineage>
        <taxon>Eukaryota</taxon>
        <taxon>Metazoa</taxon>
        <taxon>Ecdysozoa</taxon>
        <taxon>Arthropoda</taxon>
        <taxon>Hexapoda</taxon>
        <taxon>Insecta</taxon>
        <taxon>Pterygota</taxon>
        <taxon>Neoptera</taxon>
        <taxon>Endopterygota</taxon>
        <taxon>Coleoptera</taxon>
        <taxon>Polyphaga</taxon>
        <taxon>Cucujiformia</taxon>
        <taxon>Chrysomeloidea</taxon>
        <taxon>Cerambycidae</taxon>
        <taxon>Cerambycinae</taxon>
        <taxon>Callichromatini</taxon>
        <taxon>Aromia</taxon>
    </lineage>
</organism>
<comment type="caution">
    <text evidence="8">The sequence shown here is derived from an EMBL/GenBank/DDBJ whole genome shotgun (WGS) entry which is preliminary data.</text>
</comment>
<evidence type="ECO:0000256" key="6">
    <source>
        <dbReference type="RuleBase" id="RU361235"/>
    </source>
</evidence>
<name>A0AAV8YZ75_9CUCU</name>
<evidence type="ECO:0000256" key="2">
    <source>
        <dbReference type="ARBA" id="ARBA00022487"/>
    </source>
</evidence>
<dbReference type="InterPro" id="IPR002018">
    <property type="entry name" value="CarbesteraseB"/>
</dbReference>
<dbReference type="PANTHER" id="PTHR43142:SF1">
    <property type="entry name" value="CARBOXYLIC ESTER HYDROLASE"/>
    <property type="match status" value="1"/>
</dbReference>
<evidence type="ECO:0000256" key="5">
    <source>
        <dbReference type="ARBA" id="ARBA00023180"/>
    </source>
</evidence>
<feature type="chain" id="PRO_5043101000" description="Carboxylic ester hydrolase" evidence="6">
    <location>
        <begin position="17"/>
        <end position="337"/>
    </location>
</feature>
<keyword evidence="5" id="KW-0325">Glycoprotein</keyword>
<dbReference type="InterPro" id="IPR019826">
    <property type="entry name" value="Carboxylesterase_B_AS"/>
</dbReference>
<dbReference type="Gene3D" id="3.40.50.1820">
    <property type="entry name" value="alpha/beta hydrolase"/>
    <property type="match status" value="1"/>
</dbReference>
<evidence type="ECO:0000256" key="3">
    <source>
        <dbReference type="ARBA" id="ARBA00022801"/>
    </source>
</evidence>
<accession>A0AAV8YZ75</accession>
<dbReference type="EMBL" id="JAPWTK010000025">
    <property type="protein sequence ID" value="KAJ8957066.1"/>
    <property type="molecule type" value="Genomic_DNA"/>
</dbReference>
<dbReference type="InterPro" id="IPR019819">
    <property type="entry name" value="Carboxylesterase_B_CS"/>
</dbReference>
<evidence type="ECO:0000313" key="8">
    <source>
        <dbReference type="EMBL" id="KAJ8957066.1"/>
    </source>
</evidence>
<dbReference type="AlphaFoldDB" id="A0AAV8YZ75"/>
<dbReference type="Proteomes" id="UP001162162">
    <property type="component" value="Unassembled WGS sequence"/>
</dbReference>
<dbReference type="PANTHER" id="PTHR43142">
    <property type="entry name" value="CARBOXYLIC ESTER HYDROLASE"/>
    <property type="match status" value="1"/>
</dbReference>
<evidence type="ECO:0000259" key="7">
    <source>
        <dbReference type="Pfam" id="PF00135"/>
    </source>
</evidence>
<comment type="similarity">
    <text evidence="1 6">Belongs to the type-B carboxylesterase/lipase family.</text>
</comment>
<dbReference type="InterPro" id="IPR029058">
    <property type="entry name" value="AB_hydrolase_fold"/>
</dbReference>
<dbReference type="Pfam" id="PF00135">
    <property type="entry name" value="COesterase"/>
    <property type="match status" value="1"/>
</dbReference>
<reference evidence="8" key="1">
    <citation type="journal article" date="2023" name="Insect Mol. Biol.">
        <title>Genome sequencing provides insights into the evolution of gene families encoding plant cell wall-degrading enzymes in longhorned beetles.</title>
        <authorList>
            <person name="Shin N.R."/>
            <person name="Okamura Y."/>
            <person name="Kirsch R."/>
            <person name="Pauchet Y."/>
        </authorList>
    </citation>
    <scope>NUCLEOTIDE SEQUENCE</scope>
    <source>
        <strain evidence="8">AMC_N1</strain>
    </source>
</reference>
<protein>
    <recommendedName>
        <fullName evidence="6">Carboxylic ester hydrolase</fullName>
        <ecNumber evidence="6">3.1.1.-</ecNumber>
    </recommendedName>
</protein>
<dbReference type="EC" id="3.1.1.-" evidence="6"/>
<keyword evidence="2" id="KW-0719">Serine esterase</keyword>
<dbReference type="PROSITE" id="PS00122">
    <property type="entry name" value="CARBOXYLESTERASE_B_1"/>
    <property type="match status" value="1"/>
</dbReference>
<gene>
    <name evidence="8" type="ORF">NQ318_007279</name>
</gene>
<dbReference type="GO" id="GO:0052689">
    <property type="term" value="F:carboxylic ester hydrolase activity"/>
    <property type="evidence" value="ECO:0007669"/>
    <property type="project" value="UniProtKB-KW"/>
</dbReference>
<keyword evidence="4" id="KW-1015">Disulfide bond</keyword>
<feature type="domain" description="Carboxylesterase type B" evidence="7">
    <location>
        <begin position="18"/>
        <end position="328"/>
    </location>
</feature>